<dbReference type="HAMAP" id="MF_01401">
    <property type="entry name" value="MsrA"/>
    <property type="match status" value="1"/>
</dbReference>
<comment type="catalytic activity">
    <reaction evidence="6">
        <text>[thioredoxin]-disulfide + L-methionine + H2O = L-methionine (S)-S-oxide + [thioredoxin]-dithiol</text>
        <dbReference type="Rhea" id="RHEA:19993"/>
        <dbReference type="Rhea" id="RHEA-COMP:10698"/>
        <dbReference type="Rhea" id="RHEA-COMP:10700"/>
        <dbReference type="ChEBI" id="CHEBI:15377"/>
        <dbReference type="ChEBI" id="CHEBI:29950"/>
        <dbReference type="ChEBI" id="CHEBI:50058"/>
        <dbReference type="ChEBI" id="CHEBI:57844"/>
        <dbReference type="ChEBI" id="CHEBI:58772"/>
        <dbReference type="EC" id="1.8.4.11"/>
    </reaction>
</comment>
<evidence type="ECO:0000256" key="3">
    <source>
        <dbReference type="ARBA" id="ARBA00023002"/>
    </source>
</evidence>
<dbReference type="Pfam" id="PF01625">
    <property type="entry name" value="PMSR"/>
    <property type="match status" value="1"/>
</dbReference>
<evidence type="ECO:0000256" key="1">
    <source>
        <dbReference type="ARBA" id="ARBA00005591"/>
    </source>
</evidence>
<protein>
    <recommendedName>
        <fullName evidence="2">peptide-methionine (S)-S-oxide reductase</fullName>
        <ecNumber evidence="2">1.8.4.11</ecNumber>
    </recommendedName>
    <alternativeName>
        <fullName evidence="4">Peptide-methionine (S)-S-oxide reductase</fullName>
    </alternativeName>
</protein>
<evidence type="ECO:0000313" key="9">
    <source>
        <dbReference type="Proteomes" id="UP000672032"/>
    </source>
</evidence>
<gene>
    <name evidence="8" type="ORF">DSL72_003893</name>
</gene>
<evidence type="ECO:0000256" key="6">
    <source>
        <dbReference type="ARBA" id="ARBA00048782"/>
    </source>
</evidence>
<evidence type="ECO:0000256" key="5">
    <source>
        <dbReference type="ARBA" id="ARBA00047806"/>
    </source>
</evidence>
<evidence type="ECO:0000259" key="7">
    <source>
        <dbReference type="Pfam" id="PF01625"/>
    </source>
</evidence>
<dbReference type="GO" id="GO:0034599">
    <property type="term" value="P:cellular response to oxidative stress"/>
    <property type="evidence" value="ECO:0007669"/>
    <property type="project" value="UniProtKB-ARBA"/>
</dbReference>
<evidence type="ECO:0000313" key="8">
    <source>
        <dbReference type="EMBL" id="QSZ29379.1"/>
    </source>
</evidence>
<dbReference type="InterPro" id="IPR002569">
    <property type="entry name" value="Met_Sox_Rdtase_MsrA_dom"/>
</dbReference>
<reference evidence="8" key="1">
    <citation type="submission" date="2020-10" db="EMBL/GenBank/DDBJ databases">
        <title>Genome Sequence of Monilinia vaccinii-corymbosi Sheds Light on Mummy Berry Disease Infection of Blueberry and Mating Type.</title>
        <authorList>
            <person name="Yow A.G."/>
            <person name="Zhang Y."/>
            <person name="Bansal K."/>
            <person name="Eacker S.M."/>
            <person name="Sullivan S."/>
            <person name="Liachko I."/>
            <person name="Cubeta M.A."/>
            <person name="Rollins J.A."/>
            <person name="Ashrafi H."/>
        </authorList>
    </citation>
    <scope>NUCLEOTIDE SEQUENCE</scope>
    <source>
        <strain evidence="8">RL-1</strain>
    </source>
</reference>
<dbReference type="Gene3D" id="3.30.1060.10">
    <property type="entry name" value="Peptide methionine sulphoxide reductase MsrA"/>
    <property type="match status" value="1"/>
</dbReference>
<keyword evidence="9" id="KW-1185">Reference proteome</keyword>
<comment type="catalytic activity">
    <reaction evidence="5">
        <text>L-methionyl-[protein] + [thioredoxin]-disulfide + H2O = L-methionyl-(S)-S-oxide-[protein] + [thioredoxin]-dithiol</text>
        <dbReference type="Rhea" id="RHEA:14217"/>
        <dbReference type="Rhea" id="RHEA-COMP:10698"/>
        <dbReference type="Rhea" id="RHEA-COMP:10700"/>
        <dbReference type="Rhea" id="RHEA-COMP:12313"/>
        <dbReference type="Rhea" id="RHEA-COMP:12315"/>
        <dbReference type="ChEBI" id="CHEBI:15377"/>
        <dbReference type="ChEBI" id="CHEBI:16044"/>
        <dbReference type="ChEBI" id="CHEBI:29950"/>
        <dbReference type="ChEBI" id="CHEBI:44120"/>
        <dbReference type="ChEBI" id="CHEBI:50058"/>
        <dbReference type="EC" id="1.8.4.11"/>
    </reaction>
</comment>
<evidence type="ECO:0000256" key="4">
    <source>
        <dbReference type="ARBA" id="ARBA00030643"/>
    </source>
</evidence>
<feature type="domain" description="Peptide methionine sulphoxide reductase MsrA" evidence="7">
    <location>
        <begin position="40"/>
        <end position="193"/>
    </location>
</feature>
<dbReference type="OrthoDB" id="77405at2759"/>
<dbReference type="Proteomes" id="UP000672032">
    <property type="component" value="Chromosome 1"/>
</dbReference>
<accession>A0A8A3P8C1</accession>
<dbReference type="PANTHER" id="PTHR43774">
    <property type="entry name" value="PEPTIDE METHIONINE SULFOXIDE REDUCTASE"/>
    <property type="match status" value="1"/>
</dbReference>
<dbReference type="GO" id="GO:0008113">
    <property type="term" value="F:peptide-methionine (S)-S-oxide reductase activity"/>
    <property type="evidence" value="ECO:0007669"/>
    <property type="project" value="UniProtKB-EC"/>
</dbReference>
<dbReference type="InterPro" id="IPR036509">
    <property type="entry name" value="Met_Sox_Rdtase_MsrA_sf"/>
</dbReference>
<name>A0A8A3P8C1_9HELO</name>
<comment type="similarity">
    <text evidence="1">Belongs to the MsrA Met sulfoxide reductase family.</text>
</comment>
<keyword evidence="3" id="KW-0560">Oxidoreductase</keyword>
<organism evidence="8 9">
    <name type="scientific">Monilinia vaccinii-corymbosi</name>
    <dbReference type="NCBI Taxonomy" id="61207"/>
    <lineage>
        <taxon>Eukaryota</taxon>
        <taxon>Fungi</taxon>
        <taxon>Dikarya</taxon>
        <taxon>Ascomycota</taxon>
        <taxon>Pezizomycotina</taxon>
        <taxon>Leotiomycetes</taxon>
        <taxon>Helotiales</taxon>
        <taxon>Sclerotiniaceae</taxon>
        <taxon>Monilinia</taxon>
    </lineage>
</organism>
<proteinExistence type="inferred from homology"/>
<dbReference type="NCBIfam" id="TIGR00401">
    <property type="entry name" value="msrA"/>
    <property type="match status" value="1"/>
</dbReference>
<dbReference type="AlphaFoldDB" id="A0A8A3P8C1"/>
<dbReference type="EMBL" id="CP063405">
    <property type="protein sequence ID" value="QSZ29379.1"/>
    <property type="molecule type" value="Genomic_DNA"/>
</dbReference>
<sequence>MAAMPNFLNRLMRPFTSSSSLAITPASTSPISIPETAQKCTIAAGCFWGVEHMYRKAFGGKGLYDARVGYIGGDTENPNYKAVCSGRTGHAEALQIHYDPAQITYRQLITYFYRMHDPTTSNRQGPDAGTQYRSGIFYHNEEQEKEAREITKQVNEKWWKGAVVTEILKAGEWWDAEAYHQKYLHNNPGGYECPSHFERKFPDLDG</sequence>
<dbReference type="SUPFAM" id="SSF55068">
    <property type="entry name" value="Peptide methionine sulfoxide reductase"/>
    <property type="match status" value="1"/>
</dbReference>
<dbReference type="EC" id="1.8.4.11" evidence="2"/>
<dbReference type="FunFam" id="3.30.1060.10:FF:000006">
    <property type="entry name" value="Peptide methionine sulfoxide reductase"/>
    <property type="match status" value="1"/>
</dbReference>
<evidence type="ECO:0000256" key="2">
    <source>
        <dbReference type="ARBA" id="ARBA00012502"/>
    </source>
</evidence>
<dbReference type="PANTHER" id="PTHR43774:SF1">
    <property type="entry name" value="PEPTIDE METHIONINE SULFOXIDE REDUCTASE MSRA 2"/>
    <property type="match status" value="1"/>
</dbReference>